<evidence type="ECO:0000256" key="8">
    <source>
        <dbReference type="ARBA" id="ARBA00023235"/>
    </source>
</evidence>
<dbReference type="Pfam" id="PF13624">
    <property type="entry name" value="SurA_N_3"/>
    <property type="match status" value="1"/>
</dbReference>
<evidence type="ECO:0000256" key="4">
    <source>
        <dbReference type="ARBA" id="ARBA00022692"/>
    </source>
</evidence>
<keyword evidence="17" id="KW-1185">Reference proteome</keyword>
<dbReference type="PROSITE" id="PS50198">
    <property type="entry name" value="PPIC_PPIASE_2"/>
    <property type="match status" value="1"/>
</dbReference>
<dbReference type="PANTHER" id="PTHR47529">
    <property type="entry name" value="PEPTIDYL-PROLYL CIS-TRANS ISOMERASE D"/>
    <property type="match status" value="1"/>
</dbReference>
<organism evidence="16 17">
    <name type="scientific">Sulfuricella denitrificans (strain DSM 22764 / NBRC 105220 / skB26)</name>
    <dbReference type="NCBI Taxonomy" id="1163617"/>
    <lineage>
        <taxon>Bacteria</taxon>
        <taxon>Pseudomonadati</taxon>
        <taxon>Pseudomonadota</taxon>
        <taxon>Betaproteobacteria</taxon>
        <taxon>Nitrosomonadales</taxon>
        <taxon>Sulfuricellaceae</taxon>
        <taxon>Sulfuricella</taxon>
    </lineage>
</organism>
<dbReference type="Pfam" id="PF13616">
    <property type="entry name" value="Rotamase_3"/>
    <property type="match status" value="1"/>
</dbReference>
<evidence type="ECO:0000256" key="3">
    <source>
        <dbReference type="ARBA" id="ARBA00022519"/>
    </source>
</evidence>
<evidence type="ECO:0000256" key="14">
    <source>
        <dbReference type="SAM" id="Phobius"/>
    </source>
</evidence>
<feature type="coiled-coil region" evidence="13">
    <location>
        <begin position="238"/>
        <end position="292"/>
    </location>
</feature>
<evidence type="ECO:0000256" key="11">
    <source>
        <dbReference type="ARBA" id="ARBA00042775"/>
    </source>
</evidence>
<keyword evidence="3" id="KW-0997">Cell inner membrane</keyword>
<evidence type="ECO:0000256" key="13">
    <source>
        <dbReference type="SAM" id="Coils"/>
    </source>
</evidence>
<gene>
    <name evidence="16" type="ORF">SCD_n01767</name>
</gene>
<dbReference type="SUPFAM" id="SSF109998">
    <property type="entry name" value="Triger factor/SurA peptide-binding domain-like"/>
    <property type="match status" value="1"/>
</dbReference>
<keyword evidence="5 14" id="KW-1133">Transmembrane helix</keyword>
<keyword evidence="7" id="KW-0143">Chaperone</keyword>
<dbReference type="RefSeq" id="WP_009204774.1">
    <property type="nucleotide sequence ID" value="NC_022357.1"/>
</dbReference>
<dbReference type="InterPro" id="IPR000297">
    <property type="entry name" value="PPIase_PpiC"/>
</dbReference>
<dbReference type="STRING" id="1163617.SCD_n01767"/>
<dbReference type="GO" id="GO:0003755">
    <property type="term" value="F:peptidyl-prolyl cis-trans isomerase activity"/>
    <property type="evidence" value="ECO:0007669"/>
    <property type="project" value="UniProtKB-KW"/>
</dbReference>
<comment type="similarity">
    <text evidence="9">Belongs to the PpiD chaperone family.</text>
</comment>
<evidence type="ECO:0000256" key="12">
    <source>
        <dbReference type="PROSITE-ProRule" id="PRU00278"/>
    </source>
</evidence>
<sequence length="623" mass="69596">MLEIIRDRAQGLIAKVIIGLITIPFALWGVDSYIRGGDKADNLAKVDGHEITRQEFGQALKEQQERMRGAMGERFDPAILDRPEVRQSVLDGLVQQRLLATEANRVGFNLPDTLLASIIAEIPEFQQEGKFSQAQYESMIRAQGMTPTVFENRLRQNLVIQQLLEGLSHGVAAPHTAEDMIARLAEQQREISQAMLTPEQYMIQLKVNPADVKAYYEKHRDEFLVPEQARLDYVVLSVDELQQQMVISDEELKKYYDEHSAQYNDPEQRRASHILIAERTQAEQILKELKQNPAKFEDLARQYSKDPGSAVKGGDLGYFARGAMVKPFEDAAFGMKGGEISGLVQSDFGFHIIKLTAIRQGGARSFDEVRGAITQELKKQKAVKKFAELAETFSNTVYEQPDSLKPVADALKLKVQSSQWISKKGTDIPLLKHPKLLQAVFSEDSLKLKRNTEAVEVAPNTLVAARVTEFKTASYKPFEELNTELAKRLLREQGNAMAVKQGKDALASLQKGDAVADLKWGATILINRENASSMGKDVLNQIFRADSGKLPAYTGIESPKGGYLLIKVSKVVEPGAIDPEKKKSYANQLRQAIAQEYSAAYLASLKQKADISIKKEKLEKVEH</sequence>
<evidence type="ECO:0000256" key="10">
    <source>
        <dbReference type="ARBA" id="ARBA00040743"/>
    </source>
</evidence>
<evidence type="ECO:0000313" key="17">
    <source>
        <dbReference type="Proteomes" id="UP000015559"/>
    </source>
</evidence>
<dbReference type="EMBL" id="AP013066">
    <property type="protein sequence ID" value="BAN35582.1"/>
    <property type="molecule type" value="Genomic_DNA"/>
</dbReference>
<evidence type="ECO:0000256" key="1">
    <source>
        <dbReference type="ARBA" id="ARBA00004382"/>
    </source>
</evidence>
<keyword evidence="4 14" id="KW-0812">Transmembrane</keyword>
<dbReference type="PROSITE" id="PS01096">
    <property type="entry name" value="PPIC_PPIASE_1"/>
    <property type="match status" value="1"/>
</dbReference>
<evidence type="ECO:0000256" key="7">
    <source>
        <dbReference type="ARBA" id="ARBA00023186"/>
    </source>
</evidence>
<evidence type="ECO:0000256" key="5">
    <source>
        <dbReference type="ARBA" id="ARBA00022989"/>
    </source>
</evidence>
<feature type="transmembrane region" description="Helical" evidence="14">
    <location>
        <begin position="12"/>
        <end position="30"/>
    </location>
</feature>
<evidence type="ECO:0000256" key="2">
    <source>
        <dbReference type="ARBA" id="ARBA00022475"/>
    </source>
</evidence>
<dbReference type="PANTHER" id="PTHR47529:SF1">
    <property type="entry name" value="PERIPLASMIC CHAPERONE PPID"/>
    <property type="match status" value="1"/>
</dbReference>
<protein>
    <recommendedName>
        <fullName evidence="10">Periplasmic chaperone PpiD</fullName>
    </recommendedName>
    <alternativeName>
        <fullName evidence="11">Periplasmic folding chaperone</fullName>
    </alternativeName>
</protein>
<keyword evidence="6 14" id="KW-0472">Membrane</keyword>
<dbReference type="Proteomes" id="UP000015559">
    <property type="component" value="Chromosome"/>
</dbReference>
<dbReference type="AlphaFoldDB" id="S6B4S1"/>
<dbReference type="InterPro" id="IPR046357">
    <property type="entry name" value="PPIase_dom_sf"/>
</dbReference>
<name>S6B4S1_SULDS</name>
<evidence type="ECO:0000256" key="9">
    <source>
        <dbReference type="ARBA" id="ARBA00038408"/>
    </source>
</evidence>
<dbReference type="Gene3D" id="1.10.4030.10">
    <property type="entry name" value="Porin chaperone SurA, peptide-binding domain"/>
    <property type="match status" value="1"/>
</dbReference>
<dbReference type="InterPro" id="IPR052029">
    <property type="entry name" value="PpiD_chaperone"/>
</dbReference>
<feature type="domain" description="PpiC" evidence="15">
    <location>
        <begin position="266"/>
        <end position="357"/>
    </location>
</feature>
<dbReference type="Gene3D" id="3.10.50.40">
    <property type="match status" value="1"/>
</dbReference>
<proteinExistence type="inferred from homology"/>
<keyword evidence="8 12" id="KW-0413">Isomerase</keyword>
<dbReference type="InterPro" id="IPR023058">
    <property type="entry name" value="PPIase_PpiC_CS"/>
</dbReference>
<dbReference type="HOGENOM" id="CLU_023843_1_2_4"/>
<keyword evidence="12" id="KW-0697">Rotamase</keyword>
<evidence type="ECO:0000313" key="16">
    <source>
        <dbReference type="EMBL" id="BAN35582.1"/>
    </source>
</evidence>
<keyword evidence="2" id="KW-1003">Cell membrane</keyword>
<evidence type="ECO:0000256" key="6">
    <source>
        <dbReference type="ARBA" id="ARBA00023136"/>
    </source>
</evidence>
<dbReference type="eggNOG" id="COG0760">
    <property type="taxonomic scope" value="Bacteria"/>
</dbReference>
<dbReference type="GO" id="GO:0005886">
    <property type="term" value="C:plasma membrane"/>
    <property type="evidence" value="ECO:0007669"/>
    <property type="project" value="UniProtKB-SubCell"/>
</dbReference>
<comment type="subcellular location">
    <subcellularLocation>
        <location evidence="1">Cell inner membrane</location>
        <topology evidence="1">Single-pass type II membrane protein</topology>
        <orientation evidence="1">Periplasmic side</orientation>
    </subcellularLocation>
</comment>
<dbReference type="SUPFAM" id="SSF54534">
    <property type="entry name" value="FKBP-like"/>
    <property type="match status" value="1"/>
</dbReference>
<accession>S6B4S1</accession>
<reference evidence="16 17" key="1">
    <citation type="journal article" date="2012" name="Appl. Environ. Microbiol.">
        <title>Draft genome sequence of a psychrotolerant sulfur-oxidizing bacterium, Sulfuricella denitrificans skB26, and proteomic insights into cold adaptation.</title>
        <authorList>
            <person name="Watanabe T."/>
            <person name="Kojima H."/>
            <person name="Fukui M."/>
        </authorList>
    </citation>
    <scope>NUCLEOTIDE SEQUENCE [LARGE SCALE GENOMIC DNA]</scope>
    <source>
        <strain evidence="17">skB26</strain>
    </source>
</reference>
<dbReference type="InterPro" id="IPR027304">
    <property type="entry name" value="Trigger_fact/SurA_dom_sf"/>
</dbReference>
<keyword evidence="13" id="KW-0175">Coiled coil</keyword>
<evidence type="ECO:0000259" key="15">
    <source>
        <dbReference type="PROSITE" id="PS50198"/>
    </source>
</evidence>
<dbReference type="KEGG" id="sdr:SCD_n01767"/>